<gene>
    <name evidence="2" type="ORF">OYC64_000357</name>
</gene>
<evidence type="ECO:0000313" key="3">
    <source>
        <dbReference type="Proteomes" id="UP001619887"/>
    </source>
</evidence>
<dbReference type="AlphaFoldDB" id="A0ABD2HE54"/>
<evidence type="ECO:0000256" key="1">
    <source>
        <dbReference type="SAM" id="SignalP"/>
    </source>
</evidence>
<evidence type="ECO:0008006" key="4">
    <source>
        <dbReference type="Google" id="ProtNLM"/>
    </source>
</evidence>
<feature type="chain" id="PRO_5044890072" description="Secreted protein" evidence="1">
    <location>
        <begin position="26"/>
        <end position="100"/>
    </location>
</feature>
<sequence length="100" mass="11201">MPLLFPLRSLLLLIILTRLAVRSYTVPPCSLPTLQNFSTTTATAAQQQRPLQWLNEELVNMHEGRTPPFTSVTSPDALAQRKMERNGKNLSHGCCTEPIQ</sequence>
<dbReference type="EMBL" id="JBIYXZ010002070">
    <property type="protein sequence ID" value="KAL3064043.1"/>
    <property type="molecule type" value="Genomic_DNA"/>
</dbReference>
<keyword evidence="1" id="KW-0732">Signal</keyword>
<feature type="signal peptide" evidence="1">
    <location>
        <begin position="1"/>
        <end position="25"/>
    </location>
</feature>
<protein>
    <recommendedName>
        <fullName evidence="4">Secreted protein</fullName>
    </recommendedName>
</protein>
<accession>A0ABD2HE54</accession>
<comment type="caution">
    <text evidence="2">The sequence shown here is derived from an EMBL/GenBank/DDBJ whole genome shotgun (WGS) entry which is preliminary data.</text>
</comment>
<proteinExistence type="predicted"/>
<evidence type="ECO:0000313" key="2">
    <source>
        <dbReference type="EMBL" id="KAL3064043.1"/>
    </source>
</evidence>
<keyword evidence="3" id="KW-1185">Reference proteome</keyword>
<reference evidence="2 3" key="1">
    <citation type="journal article" date="2022" name="G3 (Bethesda)">
        <title>Evaluating Illumina-, Nanopore-, and PacBio-based genome assembly strategies with the bald notothen, Trematomus borchgrevinki.</title>
        <authorList>
            <person name="Rayamajhi N."/>
            <person name="Cheng C.C."/>
            <person name="Catchen J.M."/>
        </authorList>
    </citation>
    <scope>NUCLEOTIDE SEQUENCE [LARGE SCALE GENOMIC DNA]</scope>
    <source>
        <strain evidence="2">AGRC-2024</strain>
    </source>
</reference>
<name>A0ABD2HE54_PAGBO</name>
<organism evidence="2 3">
    <name type="scientific">Pagothenia borchgrevinki</name>
    <name type="common">Bald rockcod</name>
    <name type="synonym">Trematomus borchgrevinki</name>
    <dbReference type="NCBI Taxonomy" id="8213"/>
    <lineage>
        <taxon>Eukaryota</taxon>
        <taxon>Metazoa</taxon>
        <taxon>Chordata</taxon>
        <taxon>Craniata</taxon>
        <taxon>Vertebrata</taxon>
        <taxon>Euteleostomi</taxon>
        <taxon>Actinopterygii</taxon>
        <taxon>Neopterygii</taxon>
        <taxon>Teleostei</taxon>
        <taxon>Neoteleostei</taxon>
        <taxon>Acanthomorphata</taxon>
        <taxon>Eupercaria</taxon>
        <taxon>Perciformes</taxon>
        <taxon>Notothenioidei</taxon>
        <taxon>Nototheniidae</taxon>
        <taxon>Pagothenia</taxon>
    </lineage>
</organism>
<reference evidence="2 3" key="2">
    <citation type="journal article" date="2024" name="G3 (Bethesda)">
        <title>The genome of the cryopelagic Antarctic bald notothen, Trematomus borchgrevinki.</title>
        <authorList>
            <person name="Rayamajhi N."/>
            <person name="Rivera-Colon A.G."/>
            <person name="Minhas B.F."/>
            <person name="Cheng C.C."/>
            <person name="Catchen J.M."/>
        </authorList>
    </citation>
    <scope>NUCLEOTIDE SEQUENCE [LARGE SCALE GENOMIC DNA]</scope>
    <source>
        <strain evidence="2">AGRC-2024</strain>
    </source>
</reference>
<dbReference type="Proteomes" id="UP001619887">
    <property type="component" value="Unassembled WGS sequence"/>
</dbReference>